<dbReference type="EMBL" id="JAGMVJ010000017">
    <property type="protein sequence ID" value="KAH7078351.1"/>
    <property type="molecule type" value="Genomic_DNA"/>
</dbReference>
<evidence type="ECO:0000313" key="2">
    <source>
        <dbReference type="Proteomes" id="UP000813461"/>
    </source>
</evidence>
<organism evidence="1 2">
    <name type="scientific">Paraphoma chrysanthemicola</name>
    <dbReference type="NCBI Taxonomy" id="798071"/>
    <lineage>
        <taxon>Eukaryota</taxon>
        <taxon>Fungi</taxon>
        <taxon>Dikarya</taxon>
        <taxon>Ascomycota</taxon>
        <taxon>Pezizomycotina</taxon>
        <taxon>Dothideomycetes</taxon>
        <taxon>Pleosporomycetidae</taxon>
        <taxon>Pleosporales</taxon>
        <taxon>Pleosporineae</taxon>
        <taxon>Phaeosphaeriaceae</taxon>
        <taxon>Paraphoma</taxon>
    </lineage>
</organism>
<dbReference type="OrthoDB" id="5317712at2759"/>
<dbReference type="SUPFAM" id="SSF54427">
    <property type="entry name" value="NTF2-like"/>
    <property type="match status" value="1"/>
</dbReference>
<comment type="caution">
    <text evidence="1">The sequence shown here is derived from an EMBL/GenBank/DDBJ whole genome shotgun (WGS) entry which is preliminary data.</text>
</comment>
<proteinExistence type="predicted"/>
<dbReference type="Gene3D" id="3.10.450.50">
    <property type="match status" value="1"/>
</dbReference>
<dbReference type="Proteomes" id="UP000813461">
    <property type="component" value="Unassembled WGS sequence"/>
</dbReference>
<reference evidence="1" key="1">
    <citation type="journal article" date="2021" name="Nat. Commun.">
        <title>Genetic determinants of endophytism in the Arabidopsis root mycobiome.</title>
        <authorList>
            <person name="Mesny F."/>
            <person name="Miyauchi S."/>
            <person name="Thiergart T."/>
            <person name="Pickel B."/>
            <person name="Atanasova L."/>
            <person name="Karlsson M."/>
            <person name="Huettel B."/>
            <person name="Barry K.W."/>
            <person name="Haridas S."/>
            <person name="Chen C."/>
            <person name="Bauer D."/>
            <person name="Andreopoulos W."/>
            <person name="Pangilinan J."/>
            <person name="LaButti K."/>
            <person name="Riley R."/>
            <person name="Lipzen A."/>
            <person name="Clum A."/>
            <person name="Drula E."/>
            <person name="Henrissat B."/>
            <person name="Kohler A."/>
            <person name="Grigoriev I.V."/>
            <person name="Martin F.M."/>
            <person name="Hacquard S."/>
        </authorList>
    </citation>
    <scope>NUCLEOTIDE SEQUENCE</scope>
    <source>
        <strain evidence="1">MPI-SDFR-AT-0120</strain>
    </source>
</reference>
<protein>
    <recommendedName>
        <fullName evidence="3">SnoaL-like domain-containing protein</fullName>
    </recommendedName>
</protein>
<name>A0A8K0VVE9_9PLEO</name>
<sequence length="130" mass="14198">MTSKSQAEHLTLVNLHSIFGNRDSAARLSTIQSTWVPSGDALFIEPNGVFKTHEGISDMAGQILASGGDGDKFWELGEIESLAHDDETDTWVTRLQWGVGASKDELKVRGWDVVTITGGKVKACYTFLDK</sequence>
<dbReference type="AlphaFoldDB" id="A0A8K0VVE9"/>
<gene>
    <name evidence="1" type="ORF">FB567DRAFT_595956</name>
</gene>
<evidence type="ECO:0008006" key="3">
    <source>
        <dbReference type="Google" id="ProtNLM"/>
    </source>
</evidence>
<accession>A0A8K0VVE9</accession>
<evidence type="ECO:0000313" key="1">
    <source>
        <dbReference type="EMBL" id="KAH7078351.1"/>
    </source>
</evidence>
<keyword evidence="2" id="KW-1185">Reference proteome</keyword>
<dbReference type="InterPro" id="IPR032710">
    <property type="entry name" value="NTF2-like_dom_sf"/>
</dbReference>